<keyword evidence="6" id="KW-1185">Reference proteome</keyword>
<dbReference type="NCBIfam" id="NF005372">
    <property type="entry name" value="PRK06914.1"/>
    <property type="match status" value="1"/>
</dbReference>
<feature type="domain" description="Ketoreductase" evidence="4">
    <location>
        <begin position="6"/>
        <end position="187"/>
    </location>
</feature>
<dbReference type="InterPro" id="IPR002347">
    <property type="entry name" value="SDR_fam"/>
</dbReference>
<evidence type="ECO:0000259" key="4">
    <source>
        <dbReference type="SMART" id="SM00822"/>
    </source>
</evidence>
<evidence type="ECO:0000256" key="1">
    <source>
        <dbReference type="ARBA" id="ARBA00006484"/>
    </source>
</evidence>
<dbReference type="Pfam" id="PF00106">
    <property type="entry name" value="adh_short"/>
    <property type="match status" value="1"/>
</dbReference>
<dbReference type="EMBL" id="SUPK01000004">
    <property type="protein sequence ID" value="TJY42438.1"/>
    <property type="molecule type" value="Genomic_DNA"/>
</dbReference>
<organism evidence="5 6">
    <name type="scientific">Cohnella pontilimi</name>
    <dbReference type="NCBI Taxonomy" id="2564100"/>
    <lineage>
        <taxon>Bacteria</taxon>
        <taxon>Bacillati</taxon>
        <taxon>Bacillota</taxon>
        <taxon>Bacilli</taxon>
        <taxon>Bacillales</taxon>
        <taxon>Paenibacillaceae</taxon>
        <taxon>Cohnella</taxon>
    </lineage>
</organism>
<dbReference type="InterPro" id="IPR051911">
    <property type="entry name" value="SDR_oxidoreductase"/>
</dbReference>
<dbReference type="GO" id="GO:0016491">
    <property type="term" value="F:oxidoreductase activity"/>
    <property type="evidence" value="ECO:0007669"/>
    <property type="project" value="UniProtKB-KW"/>
</dbReference>
<sequence length="284" mass="30382">MVQGAKVALVTGASSGFGMRTALMLGGKGWTVYAGFRDLSRSGELMQEAAAAGLEARIRPIRMDVTDEEQIREAVRVVAEEAGRLDALVNNAGFAAGGFVEDIPLSVWREQFETNLFGVVAVTRECLPLMRQTGGGRIVMVGSVSGRIGFPGMAPYAASKHALEGLAESLRLELAGFGLWVSVIEPGSYKTSIWRKSLDSLPPVKPDSPYAALYAKLLPIIQRTAAGGGDPDQVAAAIFRALSDAKPKLRYLPGSGEKRMLAAKHILPWNMIENATLKVLGTKR</sequence>
<dbReference type="SMART" id="SM00822">
    <property type="entry name" value="PKS_KR"/>
    <property type="match status" value="1"/>
</dbReference>
<dbReference type="CDD" id="cd05374">
    <property type="entry name" value="17beta-HSD-like_SDR_c"/>
    <property type="match status" value="1"/>
</dbReference>
<dbReference type="OrthoDB" id="9775296at2"/>
<dbReference type="Gene3D" id="3.40.50.720">
    <property type="entry name" value="NAD(P)-binding Rossmann-like Domain"/>
    <property type="match status" value="1"/>
</dbReference>
<protein>
    <submittedName>
        <fullName evidence="5">SDR family oxidoreductase</fullName>
    </submittedName>
</protein>
<dbReference type="SUPFAM" id="SSF51735">
    <property type="entry name" value="NAD(P)-binding Rossmann-fold domains"/>
    <property type="match status" value="1"/>
</dbReference>
<dbReference type="PANTHER" id="PTHR43976:SF16">
    <property type="entry name" value="SHORT-CHAIN DEHYDROGENASE_REDUCTASE FAMILY PROTEIN"/>
    <property type="match status" value="1"/>
</dbReference>
<dbReference type="Proteomes" id="UP000309673">
    <property type="component" value="Unassembled WGS sequence"/>
</dbReference>
<dbReference type="PRINTS" id="PR00080">
    <property type="entry name" value="SDRFAMILY"/>
</dbReference>
<evidence type="ECO:0000313" key="5">
    <source>
        <dbReference type="EMBL" id="TJY42438.1"/>
    </source>
</evidence>
<dbReference type="InterPro" id="IPR020904">
    <property type="entry name" value="Sc_DH/Rdtase_CS"/>
</dbReference>
<dbReference type="RefSeq" id="WP_136777778.1">
    <property type="nucleotide sequence ID" value="NZ_SUPK01000004.1"/>
</dbReference>
<comment type="similarity">
    <text evidence="1 3">Belongs to the short-chain dehydrogenases/reductases (SDR) family.</text>
</comment>
<evidence type="ECO:0000256" key="2">
    <source>
        <dbReference type="ARBA" id="ARBA00023002"/>
    </source>
</evidence>
<dbReference type="InterPro" id="IPR057326">
    <property type="entry name" value="KR_dom"/>
</dbReference>
<comment type="caution">
    <text evidence="5">The sequence shown here is derived from an EMBL/GenBank/DDBJ whole genome shotgun (WGS) entry which is preliminary data.</text>
</comment>
<dbReference type="AlphaFoldDB" id="A0A4U0FCM9"/>
<dbReference type="PANTHER" id="PTHR43976">
    <property type="entry name" value="SHORT CHAIN DEHYDROGENASE"/>
    <property type="match status" value="1"/>
</dbReference>
<accession>A0A4U0FCM9</accession>
<dbReference type="InterPro" id="IPR036291">
    <property type="entry name" value="NAD(P)-bd_dom_sf"/>
</dbReference>
<evidence type="ECO:0000313" key="6">
    <source>
        <dbReference type="Proteomes" id="UP000309673"/>
    </source>
</evidence>
<name>A0A4U0FCM9_9BACL</name>
<gene>
    <name evidence="5" type="ORF">E5161_10640</name>
</gene>
<reference evidence="5 6" key="1">
    <citation type="submission" date="2019-04" db="EMBL/GenBank/DDBJ databases">
        <title>Cohnella sp. nov., isolated from soil.</title>
        <authorList>
            <person name="Kim W."/>
        </authorList>
    </citation>
    <scope>NUCLEOTIDE SEQUENCE [LARGE SCALE GENOMIC DNA]</scope>
    <source>
        <strain evidence="5 6">CAU 1483</strain>
    </source>
</reference>
<dbReference type="PRINTS" id="PR00081">
    <property type="entry name" value="GDHRDH"/>
</dbReference>
<evidence type="ECO:0000256" key="3">
    <source>
        <dbReference type="RuleBase" id="RU000363"/>
    </source>
</evidence>
<dbReference type="PROSITE" id="PS00061">
    <property type="entry name" value="ADH_SHORT"/>
    <property type="match status" value="1"/>
</dbReference>
<keyword evidence="2" id="KW-0560">Oxidoreductase</keyword>
<proteinExistence type="inferred from homology"/>